<dbReference type="EMBL" id="REGN01006569">
    <property type="protein sequence ID" value="RNA09011.1"/>
    <property type="molecule type" value="Genomic_DNA"/>
</dbReference>
<keyword evidence="2" id="KW-1185">Reference proteome</keyword>
<dbReference type="AlphaFoldDB" id="A0A3M7QDC8"/>
<comment type="caution">
    <text evidence="1">The sequence shown here is derived from an EMBL/GenBank/DDBJ whole genome shotgun (WGS) entry which is preliminary data.</text>
</comment>
<evidence type="ECO:0000313" key="1">
    <source>
        <dbReference type="EMBL" id="RNA09011.1"/>
    </source>
</evidence>
<proteinExistence type="predicted"/>
<protein>
    <submittedName>
        <fullName evidence="1">Uncharacterized protein</fullName>
    </submittedName>
</protein>
<name>A0A3M7QDC8_BRAPC</name>
<gene>
    <name evidence="1" type="ORF">BpHYR1_048760</name>
</gene>
<organism evidence="1 2">
    <name type="scientific">Brachionus plicatilis</name>
    <name type="common">Marine rotifer</name>
    <name type="synonym">Brachionus muelleri</name>
    <dbReference type="NCBI Taxonomy" id="10195"/>
    <lineage>
        <taxon>Eukaryota</taxon>
        <taxon>Metazoa</taxon>
        <taxon>Spiralia</taxon>
        <taxon>Gnathifera</taxon>
        <taxon>Rotifera</taxon>
        <taxon>Eurotatoria</taxon>
        <taxon>Monogononta</taxon>
        <taxon>Pseudotrocha</taxon>
        <taxon>Ploima</taxon>
        <taxon>Brachionidae</taxon>
        <taxon>Brachionus</taxon>
    </lineage>
</organism>
<evidence type="ECO:0000313" key="2">
    <source>
        <dbReference type="Proteomes" id="UP000276133"/>
    </source>
</evidence>
<sequence length="105" mass="12142">MEDKQTPSNCTCPFHIIRVMQKFVLISFSLRNNGAFSGKLKDNIFVFKKNKHNMICQRRMILIDDVLRMIKKSTGLKLSLVKAVTSNQEKFNQIIQNGFIRIGHS</sequence>
<accession>A0A3M7QDC8</accession>
<reference evidence="1 2" key="1">
    <citation type="journal article" date="2018" name="Sci. Rep.">
        <title>Genomic signatures of local adaptation to the degree of environmental predictability in rotifers.</title>
        <authorList>
            <person name="Franch-Gras L."/>
            <person name="Hahn C."/>
            <person name="Garcia-Roger E.M."/>
            <person name="Carmona M.J."/>
            <person name="Serra M."/>
            <person name="Gomez A."/>
        </authorList>
    </citation>
    <scope>NUCLEOTIDE SEQUENCE [LARGE SCALE GENOMIC DNA]</scope>
    <source>
        <strain evidence="1">HYR1</strain>
    </source>
</reference>
<dbReference type="Proteomes" id="UP000276133">
    <property type="component" value="Unassembled WGS sequence"/>
</dbReference>